<dbReference type="RefSeq" id="WP_235324192.1">
    <property type="nucleotide sequence ID" value="NZ_JAFBIT010000003.1"/>
</dbReference>
<accession>A0ABS9CQ20</accession>
<proteinExistence type="predicted"/>
<dbReference type="EMBL" id="JAFBIT010000003">
    <property type="protein sequence ID" value="MCF2653174.1"/>
    <property type="molecule type" value="Genomic_DNA"/>
</dbReference>
<evidence type="ECO:0000256" key="1">
    <source>
        <dbReference type="SAM" id="Phobius"/>
    </source>
</evidence>
<dbReference type="Gene3D" id="3.90.550.10">
    <property type="entry name" value="Spore Coat Polysaccharide Biosynthesis Protein SpsA, Chain A"/>
    <property type="match status" value="1"/>
</dbReference>
<dbReference type="InterPro" id="IPR050834">
    <property type="entry name" value="Glycosyltransf_2"/>
</dbReference>
<dbReference type="InterPro" id="IPR001173">
    <property type="entry name" value="Glyco_trans_2-like"/>
</dbReference>
<feature type="transmembrane region" description="Helical" evidence="1">
    <location>
        <begin position="230"/>
        <end position="251"/>
    </location>
</feature>
<protein>
    <submittedName>
        <fullName evidence="3">Glycosyltransferase family 2 protein</fullName>
    </submittedName>
</protein>
<evidence type="ECO:0000259" key="2">
    <source>
        <dbReference type="Pfam" id="PF00535"/>
    </source>
</evidence>
<dbReference type="PANTHER" id="PTHR43685:SF2">
    <property type="entry name" value="GLYCOSYLTRANSFERASE 2-LIKE DOMAIN-CONTAINING PROTEIN"/>
    <property type="match status" value="1"/>
</dbReference>
<reference evidence="3 4" key="1">
    <citation type="submission" date="2020-12" db="EMBL/GenBank/DDBJ databases">
        <title>Whole genome sequences of gut porcine anaerobes.</title>
        <authorList>
            <person name="Kubasova T."/>
            <person name="Jahodarova E."/>
            <person name="Rychlik I."/>
        </authorList>
    </citation>
    <scope>NUCLEOTIDE SEQUENCE [LARGE SCALE GENOMIC DNA]</scope>
    <source>
        <strain evidence="3 4">An867</strain>
    </source>
</reference>
<dbReference type="PANTHER" id="PTHR43685">
    <property type="entry name" value="GLYCOSYLTRANSFERASE"/>
    <property type="match status" value="1"/>
</dbReference>
<gene>
    <name evidence="3" type="ORF">JQM67_11235</name>
</gene>
<feature type="domain" description="Glycosyltransferase 2-like" evidence="2">
    <location>
        <begin position="11"/>
        <end position="156"/>
    </location>
</feature>
<keyword evidence="4" id="KW-1185">Reference proteome</keyword>
<evidence type="ECO:0000313" key="3">
    <source>
        <dbReference type="EMBL" id="MCF2653174.1"/>
    </source>
</evidence>
<keyword evidence="1" id="KW-0472">Membrane</keyword>
<sequence>MDDVAAKPLISVIIPAYNCAQYIAQAIDSALMQDVPLEILVINDQSPDELDEVMRSYEDEPCVRYLRNRENLGAAETRNKGVLLAEGKYVAFLDADDVWVPGKLKKQLDLIEENRTVLCCTARELITSYGKSTGRVFHVKREISYRELLKHNSICCSSVLIRTEVAKAFPMHHADSHEDYIMWLEILQKYGKVSGIDEPLVRYRFSNTGKSGNKLKSASMTFKVYRYMRFGIVKSVCCFICYALNGVWKYFLQK</sequence>
<keyword evidence="1" id="KW-1133">Transmembrane helix</keyword>
<dbReference type="Proteomes" id="UP001299220">
    <property type="component" value="Unassembled WGS sequence"/>
</dbReference>
<name>A0ABS9CQ20_9FIRM</name>
<dbReference type="InterPro" id="IPR029044">
    <property type="entry name" value="Nucleotide-diphossugar_trans"/>
</dbReference>
<dbReference type="SUPFAM" id="SSF53448">
    <property type="entry name" value="Nucleotide-diphospho-sugar transferases"/>
    <property type="match status" value="1"/>
</dbReference>
<keyword evidence="1" id="KW-0812">Transmembrane</keyword>
<comment type="caution">
    <text evidence="3">The sequence shown here is derived from an EMBL/GenBank/DDBJ whole genome shotgun (WGS) entry which is preliminary data.</text>
</comment>
<evidence type="ECO:0000313" key="4">
    <source>
        <dbReference type="Proteomes" id="UP001299220"/>
    </source>
</evidence>
<dbReference type="Pfam" id="PF00535">
    <property type="entry name" value="Glycos_transf_2"/>
    <property type="match status" value="1"/>
</dbReference>
<organism evidence="3 4">
    <name type="scientific">Anaeromassilibacillus senegalensis</name>
    <dbReference type="NCBI Taxonomy" id="1673717"/>
    <lineage>
        <taxon>Bacteria</taxon>
        <taxon>Bacillati</taxon>
        <taxon>Bacillota</taxon>
        <taxon>Clostridia</taxon>
        <taxon>Eubacteriales</taxon>
        <taxon>Acutalibacteraceae</taxon>
        <taxon>Anaeromassilibacillus</taxon>
    </lineage>
</organism>
<dbReference type="CDD" id="cd00761">
    <property type="entry name" value="Glyco_tranf_GTA_type"/>
    <property type="match status" value="1"/>
</dbReference>